<sequence length="706" mass="76594">MAGIFACSFFCTMLVWIAVSRDAEAEKIAQAASHSLSSAGNAGPGAAGAVRQEAAARAGDGIPPARGAARPRPSADKTVLDGWVHKSSAPDGSTGYRPLCVWVSDKYQFIGLKYAKVGGSTIIKMLKSAFCGVTFTGPFGSEVPCPDSKVLDHGQESARMERGRMLYPNCQQKLPDKRKWEEYFVFAFVRNPYSRRLSMVKYCMKGRMCEACLSPSCGTCSLKHCQAMYSNLVASDDSSYVDFVGHTETMAADMDTVFHEINRRFLERTGKSIAWRNDSEVTSMLVNKATGHQLIESNTSFSAFVACPGCVAHIQRMYRHDVRLFGYLPREGPPPREVRHALPGEAGKVLGARRRFCPGLGAQFVALLGPACPRQPLERFGKKGDLVDPEVGPAESDTEALLSDTKKGGGDVFLQLRQRGASPRWRLQLLEPAEGGPEPGESPAATTRKEEVDCTTPGGSREQEPLHDGSPSCDLGEDGADLGETCAGGWGGVYSREPAAPPAVEPAENKQLLVEFDTSHGPLHDNDDRMGAPDGHPWPPAKRGFGSHTKAPPMTLRPPGVAAGAAGEVAEADIERVRRVYDHDLAGRPHCSVSTPREDAKQFRSGDKHSVPCECVVELYELLWRWGHRSGSSSFLANFGFAIPDTIVIVHGKPYAWYFISKKDGRLLRKSGQHLTVSAIEKKLCRDGPEGHVAGVWLPAASQFPE</sequence>
<evidence type="ECO:0000256" key="1">
    <source>
        <dbReference type="SAM" id="MobiDB-lite"/>
    </source>
</evidence>
<name>A0ABN9Q8I9_9DINO</name>
<organism evidence="3 4">
    <name type="scientific">Prorocentrum cordatum</name>
    <dbReference type="NCBI Taxonomy" id="2364126"/>
    <lineage>
        <taxon>Eukaryota</taxon>
        <taxon>Sar</taxon>
        <taxon>Alveolata</taxon>
        <taxon>Dinophyceae</taxon>
        <taxon>Prorocentrales</taxon>
        <taxon>Prorocentraceae</taxon>
        <taxon>Prorocentrum</taxon>
    </lineage>
</organism>
<dbReference type="Proteomes" id="UP001189429">
    <property type="component" value="Unassembled WGS sequence"/>
</dbReference>
<keyword evidence="2" id="KW-0732">Signal</keyword>
<comment type="caution">
    <text evidence="3">The sequence shown here is derived from an EMBL/GenBank/DDBJ whole genome shotgun (WGS) entry which is preliminary data.</text>
</comment>
<evidence type="ECO:0000313" key="4">
    <source>
        <dbReference type="Proteomes" id="UP001189429"/>
    </source>
</evidence>
<keyword evidence="4" id="KW-1185">Reference proteome</keyword>
<reference evidence="3" key="1">
    <citation type="submission" date="2023-10" db="EMBL/GenBank/DDBJ databases">
        <authorList>
            <person name="Chen Y."/>
            <person name="Shah S."/>
            <person name="Dougan E. K."/>
            <person name="Thang M."/>
            <person name="Chan C."/>
        </authorList>
    </citation>
    <scope>NUCLEOTIDE SEQUENCE [LARGE SCALE GENOMIC DNA]</scope>
</reference>
<dbReference type="InterPro" id="IPR005331">
    <property type="entry name" value="Sulfotransferase"/>
</dbReference>
<evidence type="ECO:0008006" key="5">
    <source>
        <dbReference type="Google" id="ProtNLM"/>
    </source>
</evidence>
<feature type="compositionally biased region" description="Low complexity" evidence="1">
    <location>
        <begin position="431"/>
        <end position="445"/>
    </location>
</feature>
<gene>
    <name evidence="3" type="ORF">PCOR1329_LOCUS9738</name>
</gene>
<feature type="chain" id="PRO_5045042149" description="Sulfotransferase" evidence="2">
    <location>
        <begin position="26"/>
        <end position="706"/>
    </location>
</feature>
<feature type="compositionally biased region" description="Low complexity" evidence="1">
    <location>
        <begin position="59"/>
        <end position="72"/>
    </location>
</feature>
<protein>
    <recommendedName>
        <fullName evidence="5">Sulfotransferase</fullName>
    </recommendedName>
</protein>
<evidence type="ECO:0000256" key="2">
    <source>
        <dbReference type="SAM" id="SignalP"/>
    </source>
</evidence>
<feature type="signal peptide" evidence="2">
    <location>
        <begin position="1"/>
        <end position="25"/>
    </location>
</feature>
<dbReference type="Pfam" id="PF03567">
    <property type="entry name" value="Sulfotransfer_2"/>
    <property type="match status" value="1"/>
</dbReference>
<feature type="region of interest" description="Disordered" evidence="1">
    <location>
        <begin position="430"/>
        <end position="472"/>
    </location>
</feature>
<feature type="non-terminal residue" evidence="3">
    <location>
        <position position="706"/>
    </location>
</feature>
<dbReference type="EMBL" id="CAUYUJ010002730">
    <property type="protein sequence ID" value="CAK0802129.1"/>
    <property type="molecule type" value="Genomic_DNA"/>
</dbReference>
<proteinExistence type="predicted"/>
<feature type="region of interest" description="Disordered" evidence="1">
    <location>
        <begin position="383"/>
        <end position="407"/>
    </location>
</feature>
<accession>A0ABN9Q8I9</accession>
<feature type="region of interest" description="Disordered" evidence="1">
    <location>
        <begin position="59"/>
        <end position="82"/>
    </location>
</feature>
<evidence type="ECO:0000313" key="3">
    <source>
        <dbReference type="EMBL" id="CAK0802129.1"/>
    </source>
</evidence>